<dbReference type="Proteomes" id="UP001285354">
    <property type="component" value="Unassembled WGS sequence"/>
</dbReference>
<comment type="caution">
    <text evidence="2">The sequence shown here is derived from an EMBL/GenBank/DDBJ whole genome shotgun (WGS) entry which is preliminary data.</text>
</comment>
<reference evidence="2" key="1">
    <citation type="submission" date="2023-06" db="EMBL/GenBank/DDBJ databases">
        <title>Draft genome of Marssonina rosae.</title>
        <authorList>
            <person name="Cheng Q."/>
        </authorList>
    </citation>
    <scope>NUCLEOTIDE SEQUENCE</scope>
    <source>
        <strain evidence="2">R4</strain>
    </source>
</reference>
<evidence type="ECO:0000313" key="3">
    <source>
        <dbReference type="Proteomes" id="UP001285354"/>
    </source>
</evidence>
<proteinExistence type="predicted"/>
<accession>A0AAD9T2M0</accession>
<evidence type="ECO:0000256" key="1">
    <source>
        <dbReference type="SAM" id="SignalP"/>
    </source>
</evidence>
<dbReference type="Gene3D" id="2.120.10.10">
    <property type="match status" value="1"/>
</dbReference>
<gene>
    <name evidence="2" type="ORF">QTJ16_002886</name>
</gene>
<dbReference type="PANTHER" id="PTHR38792:SF3">
    <property type="entry name" value="BNR_ASP-BOX REPEAT DOMAIN PROTEIN (AFU_ORTHOLOGUE AFUA_7G06430)-RELATED"/>
    <property type="match status" value="1"/>
</dbReference>
<feature type="chain" id="PRO_5042257874" description="Glycoside hydrolase family 93 protein" evidence="1">
    <location>
        <begin position="23"/>
        <end position="383"/>
    </location>
</feature>
<feature type="signal peptide" evidence="1">
    <location>
        <begin position="1"/>
        <end position="22"/>
    </location>
</feature>
<dbReference type="CDD" id="cd15482">
    <property type="entry name" value="Sialidase_non-viral"/>
    <property type="match status" value="1"/>
</dbReference>
<name>A0AAD9T2M0_9HELO</name>
<keyword evidence="3" id="KW-1185">Reference proteome</keyword>
<dbReference type="AlphaFoldDB" id="A0AAD9T2M0"/>
<organism evidence="2 3">
    <name type="scientific">Diplocarpon rosae</name>
    <dbReference type="NCBI Taxonomy" id="946125"/>
    <lineage>
        <taxon>Eukaryota</taxon>
        <taxon>Fungi</taxon>
        <taxon>Dikarya</taxon>
        <taxon>Ascomycota</taxon>
        <taxon>Pezizomycotina</taxon>
        <taxon>Leotiomycetes</taxon>
        <taxon>Helotiales</taxon>
        <taxon>Drepanopezizaceae</taxon>
        <taxon>Diplocarpon</taxon>
    </lineage>
</organism>
<sequence>MFGPKFIATVFALATSISPALSAPSFEHGIKPRAVTYKPVSAKAIFIPPEDYNTPKTLYARSVQLDDGTLLATWEIYAPGPPLVGFPIYQSTDGGSTWAAHGLVTDKVNGWGMRYQPFLYVLPKALGKLAKGTILLAGNSIPENLSRTKIDIYASTNGGTDWDFVSSVASGGEAKPSNGPTPVWEPFLMMYGDHLVVYYSDQSDPEHGQKLCHKTSPDGVNWGPVVNDVAYPDYDRRPGMATIAEFKGHYILTYENVGGDSPSGTEYPIYYRISDNPLKFDTAPEHMLQAGEDYPSSSPTVTWSSAGGEHGTIIVSADSHSDIFINTNLGDPLGWVKYASPQDSAYSREVRVLSDPEWLLIIGAGVLNGNNFVSNSILKLPNL</sequence>
<dbReference type="SUPFAM" id="SSF110296">
    <property type="entry name" value="Oligoxyloglucan reducing end-specific cellobiohydrolase"/>
    <property type="match status" value="1"/>
</dbReference>
<evidence type="ECO:0000313" key="2">
    <source>
        <dbReference type="EMBL" id="KAK2628240.1"/>
    </source>
</evidence>
<dbReference type="EMBL" id="JAUBYV010000003">
    <property type="protein sequence ID" value="KAK2628240.1"/>
    <property type="molecule type" value="Genomic_DNA"/>
</dbReference>
<evidence type="ECO:0008006" key="4">
    <source>
        <dbReference type="Google" id="ProtNLM"/>
    </source>
</evidence>
<dbReference type="PANTHER" id="PTHR38792">
    <property type="entry name" value="BNR/ASP-BOX REPEAT DOMAIN PROTEIN (AFU_ORTHOLOGUE AFUA_7G06430)-RELATED"/>
    <property type="match status" value="1"/>
</dbReference>
<protein>
    <recommendedName>
        <fullName evidence="4">Glycoside hydrolase family 93 protein</fullName>
    </recommendedName>
</protein>
<keyword evidence="1" id="KW-0732">Signal</keyword>